<feature type="binding site" evidence="5">
    <location>
        <position position="9"/>
    </location>
    <ligand>
        <name>Mg(2+)</name>
        <dbReference type="ChEBI" id="CHEBI:18420"/>
    </ligand>
</feature>
<dbReference type="InterPro" id="IPR001126">
    <property type="entry name" value="UmuC"/>
</dbReference>
<evidence type="ECO:0000259" key="6">
    <source>
        <dbReference type="PROSITE" id="PS50173"/>
    </source>
</evidence>
<keyword evidence="5" id="KW-0808">Transferase</keyword>
<dbReference type="InterPro" id="IPR017961">
    <property type="entry name" value="DNA_pol_Y-fam_little_finger"/>
</dbReference>
<keyword evidence="5" id="KW-0235">DNA replication</keyword>
<name>A0ABS6EVU4_9CLOT</name>
<evidence type="ECO:0000256" key="4">
    <source>
        <dbReference type="ARBA" id="ARBA00022932"/>
    </source>
</evidence>
<evidence type="ECO:0000256" key="2">
    <source>
        <dbReference type="ARBA" id="ARBA00022695"/>
    </source>
</evidence>
<evidence type="ECO:0000256" key="5">
    <source>
        <dbReference type="HAMAP-Rule" id="MF_01113"/>
    </source>
</evidence>
<dbReference type="PANTHER" id="PTHR11076:SF35">
    <property type="entry name" value="DNA REPAIR PROTEIN HOMOLOG YOBH"/>
    <property type="match status" value="1"/>
</dbReference>
<protein>
    <recommendedName>
        <fullName evidence="5">DNA polymerase IV</fullName>
        <shortName evidence="5">Pol IV</shortName>
        <ecNumber evidence="5">2.7.7.7</ecNumber>
    </recommendedName>
</protein>
<reference evidence="7 8" key="1">
    <citation type="submission" date="2021-06" db="EMBL/GenBank/DDBJ databases">
        <authorList>
            <person name="Sun Q."/>
            <person name="Li D."/>
        </authorList>
    </citation>
    <scope>NUCLEOTIDE SEQUENCE [LARGE SCALE GENOMIC DNA]</scope>
    <source>
        <strain evidence="7 8">MSJ-4</strain>
    </source>
</reference>
<keyword evidence="2 5" id="KW-0548">Nucleotidyltransferase</keyword>
<feature type="binding site" evidence="5">
    <location>
        <position position="111"/>
    </location>
    <ligand>
        <name>Mg(2+)</name>
        <dbReference type="ChEBI" id="CHEBI:18420"/>
    </ligand>
</feature>
<evidence type="ECO:0000256" key="3">
    <source>
        <dbReference type="ARBA" id="ARBA00022763"/>
    </source>
</evidence>
<keyword evidence="4 5" id="KW-0239">DNA-directed DNA polymerase</keyword>
<sequence length="395" mass="45447">MESIIFHIDVNSAYLSWSAVDRLRSGGTIDIREIASVIGGDEESRRGVVLAKSNKAKAYGIITGESLYSAKKKYKDLMIIPPNFKIYEEYSKMLMTFLYNYTPYLQQYSIDECFLDMGKISREEALILGENIRKEINIKLGFTVSIGISTNKLLAKMASELKKPNKVNTIFKEEVKDKLWHLPVEELFMVGKSAKKRLNSMYIFTIGELANYDRDIIKERFKSSGELIWDYANGIDDSRVNYNEDSIKNISNAVTLPVDIMRKEKAYKVLLEVAEQVAYRLRKNQKYCYSIGVNIKTNEFKSYSHQKRLSNPTDSTKVISETVLELFTRCWRGEPIRLLGITLSNLTDTYTEQLSLFSLETSKKAESSEKLDKTLDEIREKYGKDIICRTSLLKK</sequence>
<keyword evidence="5" id="KW-0460">Magnesium</keyword>
<evidence type="ECO:0000313" key="7">
    <source>
        <dbReference type="EMBL" id="MBU5590352.1"/>
    </source>
</evidence>
<feature type="active site" evidence="5">
    <location>
        <position position="112"/>
    </location>
</feature>
<dbReference type="CDD" id="cd03586">
    <property type="entry name" value="PolY_Pol_IV_kappa"/>
    <property type="match status" value="1"/>
</dbReference>
<comment type="catalytic activity">
    <reaction evidence="5">
        <text>DNA(n) + a 2'-deoxyribonucleoside 5'-triphosphate = DNA(n+1) + diphosphate</text>
        <dbReference type="Rhea" id="RHEA:22508"/>
        <dbReference type="Rhea" id="RHEA-COMP:17339"/>
        <dbReference type="Rhea" id="RHEA-COMP:17340"/>
        <dbReference type="ChEBI" id="CHEBI:33019"/>
        <dbReference type="ChEBI" id="CHEBI:61560"/>
        <dbReference type="ChEBI" id="CHEBI:173112"/>
        <dbReference type="EC" id="2.7.7.7"/>
    </reaction>
</comment>
<comment type="subcellular location">
    <subcellularLocation>
        <location evidence="5">Cytoplasm</location>
    </subcellularLocation>
</comment>
<dbReference type="Proteomes" id="UP000736583">
    <property type="component" value="Unassembled WGS sequence"/>
</dbReference>
<dbReference type="EC" id="2.7.7.7" evidence="5"/>
<comment type="function">
    <text evidence="5">Poorly processive, error-prone DNA polymerase involved in untargeted mutagenesis. Copies undamaged DNA at stalled replication forks, which arise in vivo from mismatched or misaligned primer ends. These misaligned primers can be extended by PolIV. Exhibits no 3'-5' exonuclease (proofreading) activity. May be involved in translesional synthesis, in conjunction with the beta clamp from PolIII.</text>
</comment>
<dbReference type="RefSeq" id="WP_216455567.1">
    <property type="nucleotide sequence ID" value="NZ_JAHLQL010000001.1"/>
</dbReference>
<keyword evidence="5" id="KW-0963">Cytoplasm</keyword>
<evidence type="ECO:0000313" key="8">
    <source>
        <dbReference type="Proteomes" id="UP000736583"/>
    </source>
</evidence>
<keyword evidence="1 5" id="KW-0515">Mutator protein</keyword>
<keyword evidence="3 5" id="KW-0227">DNA damage</keyword>
<feature type="domain" description="UmuC" evidence="6">
    <location>
        <begin position="5"/>
        <end position="191"/>
    </location>
</feature>
<accession>A0ABS6EVU4</accession>
<dbReference type="InterPro" id="IPR022880">
    <property type="entry name" value="DNApol_IV"/>
</dbReference>
<dbReference type="HAMAP" id="MF_01113">
    <property type="entry name" value="DNApol_IV"/>
    <property type="match status" value="1"/>
</dbReference>
<feature type="site" description="Substrate discrimination" evidence="5">
    <location>
        <position position="14"/>
    </location>
</feature>
<dbReference type="Pfam" id="PF11799">
    <property type="entry name" value="IMS_C"/>
    <property type="match status" value="1"/>
</dbReference>
<evidence type="ECO:0000256" key="1">
    <source>
        <dbReference type="ARBA" id="ARBA00022457"/>
    </source>
</evidence>
<dbReference type="PANTHER" id="PTHR11076">
    <property type="entry name" value="DNA REPAIR POLYMERASE UMUC / TRANSFERASE FAMILY MEMBER"/>
    <property type="match status" value="1"/>
</dbReference>
<dbReference type="EMBL" id="JAHLQL010000001">
    <property type="protein sequence ID" value="MBU5590352.1"/>
    <property type="molecule type" value="Genomic_DNA"/>
</dbReference>
<organism evidence="7 8">
    <name type="scientific">Clostridium simiarum</name>
    <dbReference type="NCBI Taxonomy" id="2841506"/>
    <lineage>
        <taxon>Bacteria</taxon>
        <taxon>Bacillati</taxon>
        <taxon>Bacillota</taxon>
        <taxon>Clostridia</taxon>
        <taxon>Eubacteriales</taxon>
        <taxon>Clostridiaceae</taxon>
        <taxon>Clostridium</taxon>
    </lineage>
</organism>
<comment type="subunit">
    <text evidence="5">Monomer.</text>
</comment>
<comment type="caution">
    <text evidence="7">The sequence shown here is derived from an EMBL/GenBank/DDBJ whole genome shotgun (WGS) entry which is preliminary data.</text>
</comment>
<proteinExistence type="inferred from homology"/>
<dbReference type="PROSITE" id="PS50173">
    <property type="entry name" value="UMUC"/>
    <property type="match status" value="1"/>
</dbReference>
<gene>
    <name evidence="5" type="primary">dinB</name>
    <name evidence="7" type="ORF">KQI89_01110</name>
</gene>
<comment type="similarity">
    <text evidence="5">Belongs to the DNA polymerase type-Y family.</text>
</comment>
<keyword evidence="5" id="KW-0238">DNA-binding</keyword>
<dbReference type="InterPro" id="IPR050116">
    <property type="entry name" value="DNA_polymerase-Y"/>
</dbReference>
<comment type="cofactor">
    <cofactor evidence="5">
        <name>Mg(2+)</name>
        <dbReference type="ChEBI" id="CHEBI:18420"/>
    </cofactor>
    <text evidence="5">Binds 2 magnesium ions per subunit.</text>
</comment>
<keyword evidence="5" id="KW-0479">Metal-binding</keyword>
<dbReference type="Pfam" id="PF00817">
    <property type="entry name" value="IMS"/>
    <property type="match status" value="1"/>
</dbReference>
<keyword evidence="8" id="KW-1185">Reference proteome</keyword>
<keyword evidence="5" id="KW-0234">DNA repair</keyword>